<name>A0AAV3PNR6_LITER</name>
<dbReference type="EMBL" id="BAABME010001863">
    <property type="protein sequence ID" value="GAA0151848.1"/>
    <property type="molecule type" value="Genomic_DNA"/>
</dbReference>
<organism evidence="2 3">
    <name type="scientific">Lithospermum erythrorhizon</name>
    <name type="common">Purple gromwell</name>
    <name type="synonym">Lithospermum officinale var. erythrorhizon</name>
    <dbReference type="NCBI Taxonomy" id="34254"/>
    <lineage>
        <taxon>Eukaryota</taxon>
        <taxon>Viridiplantae</taxon>
        <taxon>Streptophyta</taxon>
        <taxon>Embryophyta</taxon>
        <taxon>Tracheophyta</taxon>
        <taxon>Spermatophyta</taxon>
        <taxon>Magnoliopsida</taxon>
        <taxon>eudicotyledons</taxon>
        <taxon>Gunneridae</taxon>
        <taxon>Pentapetalae</taxon>
        <taxon>asterids</taxon>
        <taxon>lamiids</taxon>
        <taxon>Boraginales</taxon>
        <taxon>Boraginaceae</taxon>
        <taxon>Boraginoideae</taxon>
        <taxon>Lithospermeae</taxon>
        <taxon>Lithospermum</taxon>
    </lineage>
</organism>
<evidence type="ECO:0000313" key="3">
    <source>
        <dbReference type="Proteomes" id="UP001454036"/>
    </source>
</evidence>
<comment type="caution">
    <text evidence="2">The sequence shown here is derived from an EMBL/GenBank/DDBJ whole genome shotgun (WGS) entry which is preliminary data.</text>
</comment>
<sequence>MLYSDKSGKVSPTRWHRYYFMVKDAFSDEVPHHVSMTYTTLEAKDSKVTMAEFQKLVDGFPRPLPLKIFCDPDVVIKVGLCKGPNNFPNMTLVPRGAPPSSYEKSDQLDSTATSKVFLHLTSDKEDAPQPSSSLPKVFNTSPQDPSPIQGIWYPCLPSKSGVPRTSHHSPDLSAGFMPIGSEEGYKSGHPYFVDTPYVLPSVVELSDDSVSRPI</sequence>
<proteinExistence type="predicted"/>
<keyword evidence="3" id="KW-1185">Reference proteome</keyword>
<feature type="region of interest" description="Disordered" evidence="1">
    <location>
        <begin position="123"/>
        <end position="143"/>
    </location>
</feature>
<gene>
    <name evidence="2" type="ORF">LIER_10476</name>
</gene>
<dbReference type="Proteomes" id="UP001454036">
    <property type="component" value="Unassembled WGS sequence"/>
</dbReference>
<dbReference type="AlphaFoldDB" id="A0AAV3PNR6"/>
<evidence type="ECO:0000313" key="2">
    <source>
        <dbReference type="EMBL" id="GAA0151848.1"/>
    </source>
</evidence>
<accession>A0AAV3PNR6</accession>
<evidence type="ECO:0000256" key="1">
    <source>
        <dbReference type="SAM" id="MobiDB-lite"/>
    </source>
</evidence>
<protein>
    <submittedName>
        <fullName evidence="2">Uncharacterized protein</fullName>
    </submittedName>
</protein>
<reference evidence="2 3" key="1">
    <citation type="submission" date="2024-01" db="EMBL/GenBank/DDBJ databases">
        <title>The complete chloroplast genome sequence of Lithospermum erythrorhizon: insights into the phylogenetic relationship among Boraginaceae species and the maternal lineages of purple gromwells.</title>
        <authorList>
            <person name="Okada T."/>
            <person name="Watanabe K."/>
        </authorList>
    </citation>
    <scope>NUCLEOTIDE SEQUENCE [LARGE SCALE GENOMIC DNA]</scope>
</reference>
<feature type="compositionally biased region" description="Polar residues" evidence="1">
    <location>
        <begin position="129"/>
        <end position="143"/>
    </location>
</feature>